<dbReference type="InterPro" id="IPR002300">
    <property type="entry name" value="aa-tRNA-synth_Ia"/>
</dbReference>
<dbReference type="Gene3D" id="3.40.50.620">
    <property type="entry name" value="HUPs"/>
    <property type="match status" value="1"/>
</dbReference>
<dbReference type="EMBL" id="JAQGDS010000005">
    <property type="protein sequence ID" value="KAJ6260093.1"/>
    <property type="molecule type" value="Genomic_DNA"/>
</dbReference>
<comment type="similarity">
    <text evidence="3">Belongs to the PHP hydrolase family. HisK subfamily.</text>
</comment>
<dbReference type="GO" id="GO:0004823">
    <property type="term" value="F:leucine-tRNA ligase activity"/>
    <property type="evidence" value="ECO:0007669"/>
    <property type="project" value="UniProtKB-EC"/>
</dbReference>
<dbReference type="GO" id="GO:0002161">
    <property type="term" value="F:aminoacyl-tRNA deacylase activity"/>
    <property type="evidence" value="ECO:0007669"/>
    <property type="project" value="InterPro"/>
</dbReference>
<dbReference type="EC" id="6.1.1.4" evidence="5"/>
<dbReference type="Pfam" id="PF24810">
    <property type="entry name" value="RBD_LARS1"/>
    <property type="match status" value="1"/>
</dbReference>
<evidence type="ECO:0000256" key="12">
    <source>
        <dbReference type="ARBA" id="ARBA00023146"/>
    </source>
</evidence>
<dbReference type="InterPro" id="IPR014729">
    <property type="entry name" value="Rossmann-like_a/b/a_fold"/>
</dbReference>
<evidence type="ECO:0000256" key="13">
    <source>
        <dbReference type="ARBA" id="ARBA00030520"/>
    </source>
</evidence>
<dbReference type="CDD" id="cd02440">
    <property type="entry name" value="AdoMet_MTases"/>
    <property type="match status" value="1"/>
</dbReference>
<dbReference type="SUPFAM" id="SSF53335">
    <property type="entry name" value="S-adenosyl-L-methionine-dependent methyltransferases"/>
    <property type="match status" value="1"/>
</dbReference>
<dbReference type="Gene3D" id="3.40.50.150">
    <property type="entry name" value="Vaccinia Virus protein VP39"/>
    <property type="match status" value="1"/>
</dbReference>
<dbReference type="InterPro" id="IPR055416">
    <property type="entry name" value="RBD_LARS1"/>
</dbReference>
<dbReference type="InterPro" id="IPR029063">
    <property type="entry name" value="SAM-dependent_MTases_sf"/>
</dbReference>
<keyword evidence="22" id="KW-1185">Reference proteome</keyword>
<evidence type="ECO:0000256" key="9">
    <source>
        <dbReference type="ARBA" id="ARBA00022840"/>
    </source>
</evidence>
<protein>
    <recommendedName>
        <fullName evidence="13">Leucyl-tRNA synthetase</fullName>
        <ecNumber evidence="4">3.1.3.15</ecNumber>
        <ecNumber evidence="5">6.1.1.4</ecNumber>
    </recommendedName>
</protein>
<evidence type="ECO:0000259" key="20">
    <source>
        <dbReference type="Pfam" id="PF24810"/>
    </source>
</evidence>
<evidence type="ECO:0000256" key="8">
    <source>
        <dbReference type="ARBA" id="ARBA00022741"/>
    </source>
</evidence>
<evidence type="ECO:0000256" key="15">
    <source>
        <dbReference type="ARBA" id="ARBA00049158"/>
    </source>
</evidence>
<dbReference type="InterPro" id="IPR009080">
    <property type="entry name" value="tRNAsynth_Ia_anticodon-bd"/>
</dbReference>
<reference evidence="21" key="1">
    <citation type="submission" date="2023-01" db="EMBL/GenBank/DDBJ databases">
        <title>The chitinases involved in constricting ring structure development in the nematode-trapping fungus Drechslerella dactyloides.</title>
        <authorList>
            <person name="Wang R."/>
            <person name="Zhang L."/>
            <person name="Tang P."/>
            <person name="Li S."/>
            <person name="Liang L."/>
        </authorList>
    </citation>
    <scope>NUCLEOTIDE SEQUENCE</scope>
    <source>
        <strain evidence="21">YMF1.00031</strain>
    </source>
</reference>
<evidence type="ECO:0000259" key="19">
    <source>
        <dbReference type="Pfam" id="PF08264"/>
    </source>
</evidence>
<evidence type="ECO:0000256" key="5">
    <source>
        <dbReference type="ARBA" id="ARBA00013164"/>
    </source>
</evidence>
<keyword evidence="7" id="KW-0028">Amino-acid biosynthesis</keyword>
<feature type="domain" description="PHP" evidence="18">
    <location>
        <begin position="1854"/>
        <end position="2089"/>
    </location>
</feature>
<dbReference type="CDD" id="cd12110">
    <property type="entry name" value="PHP_HisPPase_Hisj_like"/>
    <property type="match status" value="1"/>
</dbReference>
<dbReference type="SUPFAM" id="SSF52374">
    <property type="entry name" value="Nucleotidylyl transferase"/>
    <property type="match status" value="1"/>
</dbReference>
<feature type="region of interest" description="Disordered" evidence="16">
    <location>
        <begin position="1"/>
        <end position="41"/>
    </location>
</feature>
<dbReference type="GO" id="GO:0006429">
    <property type="term" value="P:leucyl-tRNA aminoacylation"/>
    <property type="evidence" value="ECO:0007669"/>
    <property type="project" value="InterPro"/>
</dbReference>
<evidence type="ECO:0000256" key="2">
    <source>
        <dbReference type="ARBA" id="ARBA00005594"/>
    </source>
</evidence>
<evidence type="ECO:0000256" key="6">
    <source>
        <dbReference type="ARBA" id="ARBA00022598"/>
    </source>
</evidence>
<dbReference type="SUPFAM" id="SSF50677">
    <property type="entry name" value="ValRS/IleRS/LeuRS editing domain"/>
    <property type="match status" value="1"/>
</dbReference>
<dbReference type="InterPro" id="IPR010140">
    <property type="entry name" value="Histidinol_P_phosphatase_HisJ"/>
</dbReference>
<dbReference type="GO" id="GO:0000105">
    <property type="term" value="P:L-histidine biosynthetic process"/>
    <property type="evidence" value="ECO:0007669"/>
    <property type="project" value="UniProtKB-KW"/>
</dbReference>
<evidence type="ECO:0000313" key="22">
    <source>
        <dbReference type="Proteomes" id="UP001221413"/>
    </source>
</evidence>
<sequence>MSSPTKSVSPKGASPKAVSPKAVSPKAGSSPGADQEITTSVQPEIEAEVYSEVESAYSESDLLVLIPAHNVTMPESFTTSLSSSVLNYQYENGRRYHAFRPGQYFLPNDEKESDRLDLSHHCMTLAMEGKLHAAPLDNPQKIMDIGTGTGIWAIEMADLYPSAHVIGNDLSPIQPKWVPPNISFEVDDVESEWTHPPDSFDLIYCRYMLGSIQDWSRLFCQAFKALKPGGYLELLEPDATLRCDDGSLDPACALMTWDKLFIEAAATSGRSVVAAANHTNLVKEAGFVDIKENILKLPNSPWPKNKHLREVGGYHMANFLEGLEGLSLRLFTHFHSMDVPEIQVLLAQTRKDLRNKAIHTYFHLFLEHGYRGRYFGYDVGTPSLKALISPPTVLTRLEITFDPCVEHECTNMQFPYLKYLRYGCYNEATRHHLIFSLLHSCQDTLEELYSVNSNSPGGIWLTNEYNSIPKITTGFNLWKACKNCCQQDKDRRIQFKHLKSWTCSGSFVVIANVFMTNNVLAIAQLESLRLGNELELEAAGSDLNIARLLFYSTESLIGPRIKMQFDDYFRHAKGLTVVKFSYASGDDLESEWLSGLKECHGDSLRELSVTITENDGIKSILRDLGTSFRNLEALTVKKGNGMNFVELPQSLSPDDFWLLPYRPFASIRSLFDQSTVFTQPERVKPHRPHSLPTMASVEDASKNTIKLENVCARRRNALRFVPYTAGFAQTEKRDSLIEIEKRYQKKWQDAKVFEIDAPTLAEDPTTDPDTLRTKHPKFFGTMAYPYMNGVLHAGHSFTLSKIEFSTGFARMEGKRALFPLGFHCTGMPIKAASDKIVREIEQFGEDFSGADAELAEDHGEIAPPPPTAGKEKEDPTKFAAKKGKAAAKKVNLKYQFQIMQAIGVPKEEIPKFADPYYWLTHFPPLCQDHCNSFGARIDWRRSFLTTDANPYYDAFVRWQMNRLKELKKVKYGERYTIYSPKDGQPCMDHDRSEGEALNPQEYTGVKLEVLEWGNDAKELIASTKGLEGLKVYMVAATLRPETMYGQTCCFVGPKIDYGIFKVNDKEAYLCTPRAARNMAFQRIFEHEGKFPQLASFQGSILIGTLVNAPLSVHKNGVRILPMETVLATKGTGVVTCVPSDSPDDYATVTDLAKKPEYYKIQKEWAELEIVPIIKTPSYGEMSAPYLVKELKINSPKDKDALAKAKELAYKEGFYQGIMLIGDYKDMEVQKAKPLVREKLIGEGLAFVYNEPEGKVISRSGDECVVALLDQWYLDYGEEHWRKQVEDHLEGTMETFQVETLNAFKSVLGWLNQWACARSYGLGSRLPWDPQFLVESLSDSTIYMAYYTICHFLHSSVDGKKEGIFPIKVEQMTDEVWDYVFACRELSDEVLASGISKQHLESMRREFEYFYPLDFRCSGKDLIPNHFTFFLYIHVALFPPAYWPRAVRANGHLLLNGNKMSKSTGNFLTLEETIAKFGADASRIALADAGDSIEDANFEESTANAAILRSHTLKEWCEAVVQEAKEGKLREGPKDQWWDVVFENEMNDLIEQTRAAYTATHFKQALKMGYYEFQSARDTYREGCLQSGIGMHKDLVRRWIGVQALMVTPIAPHWADYIWQEVLENTTSVQNELFPTPTAPFDRTLGAALEYVRALSGKITSTEAAQLKKMSRGKKGFFDPKKPKKVTIFVARNYPAWQDPYVELVRKYFDSVSISINDKALAAEIPKAEMKKAMPFIQVLKQKLVGAKEDPETVLDRKLRFDEVQTLLAVLPAMKKTTGSADMEVVVVDDGGKTGNFVADDGELRRVEGQLAPAAEAAMPDASTQFLTAFAISSIDILDLRWYNSSHDDDMPFSHHSHSGQFCSHAKDSLEACIKQAIAKGLRVFSLTEHMPRAVPKDLYPEEQALNYTPESLAGNFKEYYRVALELREKYREKITLLIGFEVDWIRPSMVTEIAALRAKYAFDIFVGSVHHVDEVPIDFSEEMYQTAIAAVENNDRIARESGGTPPDRFPEIQLTDSTGEQRLFEVYFDTQYSMLTALKPPVVGHFDLVRLKCTDHTVDLTAIPSVYERILRNVRFIASYGGMVEINSAATRKGWAHPYPGPDVLAVMKAEGVKFVLSDDSHGVEQRILKDGFLSTEVAGQALPKIGSASIEAKRVRIEDLKGILRE</sequence>
<evidence type="ECO:0000256" key="16">
    <source>
        <dbReference type="SAM" id="MobiDB-lite"/>
    </source>
</evidence>
<dbReference type="InterPro" id="IPR004493">
    <property type="entry name" value="Leu-tRNA-synth_Ia_arc/euk"/>
</dbReference>
<feature type="domain" description="Aminoacyl-tRNA synthetase class Ia" evidence="17">
    <location>
        <begin position="772"/>
        <end position="837"/>
    </location>
</feature>
<dbReference type="Pfam" id="PF02811">
    <property type="entry name" value="PHP"/>
    <property type="match status" value="1"/>
</dbReference>
<evidence type="ECO:0000256" key="3">
    <source>
        <dbReference type="ARBA" id="ARBA00009152"/>
    </source>
</evidence>
<keyword evidence="6" id="KW-0436">Ligase</keyword>
<evidence type="ECO:0000256" key="7">
    <source>
        <dbReference type="ARBA" id="ARBA00022605"/>
    </source>
</evidence>
<accession>A0AAD6NKH0</accession>
<dbReference type="Pfam" id="PF13489">
    <property type="entry name" value="Methyltransf_23"/>
    <property type="match status" value="1"/>
</dbReference>
<evidence type="ECO:0000256" key="14">
    <source>
        <dbReference type="ARBA" id="ARBA00047469"/>
    </source>
</evidence>
<dbReference type="PANTHER" id="PTHR45794">
    <property type="entry name" value="LEUCYL-TRNA SYNTHETASE"/>
    <property type="match status" value="1"/>
</dbReference>
<comment type="pathway">
    <text evidence="1">Amino-acid biosynthesis; L-histidine biosynthesis; L-histidine from 5-phospho-alpha-D-ribose 1-diphosphate: step 8/9.</text>
</comment>
<evidence type="ECO:0000256" key="1">
    <source>
        <dbReference type="ARBA" id="ARBA00004970"/>
    </source>
</evidence>
<dbReference type="NCBIfam" id="TIGR00395">
    <property type="entry name" value="leuS_arch"/>
    <property type="match status" value="1"/>
</dbReference>
<evidence type="ECO:0000313" key="21">
    <source>
        <dbReference type="EMBL" id="KAJ6260093.1"/>
    </source>
</evidence>
<dbReference type="InterPro" id="IPR009008">
    <property type="entry name" value="Val/Leu/Ile-tRNA-synth_edit"/>
</dbReference>
<dbReference type="InterPro" id="IPR013155">
    <property type="entry name" value="M/V/L/I-tRNA-synth_anticd-bd"/>
</dbReference>
<dbReference type="SUPFAM" id="SSF89550">
    <property type="entry name" value="PHP domain-like"/>
    <property type="match status" value="1"/>
</dbReference>
<name>A0AAD6NKH0_DREDA</name>
<evidence type="ECO:0000259" key="18">
    <source>
        <dbReference type="Pfam" id="PF02811"/>
    </source>
</evidence>
<dbReference type="NCBIfam" id="TIGR01856">
    <property type="entry name" value="hisJ_fam"/>
    <property type="match status" value="1"/>
</dbReference>
<keyword evidence="8" id="KW-0547">Nucleotide-binding</keyword>
<dbReference type="Gene3D" id="3.90.740.10">
    <property type="entry name" value="Valyl/Leucyl/Isoleucyl-tRNA synthetase, editing domain"/>
    <property type="match status" value="1"/>
</dbReference>
<feature type="domain" description="Methionyl/Valyl/Leucyl/Isoleucyl-tRNA synthetase anticodon-binding" evidence="19">
    <location>
        <begin position="1541"/>
        <end position="1654"/>
    </location>
</feature>
<keyword evidence="11" id="KW-0368">Histidine biosynthesis</keyword>
<keyword evidence="9" id="KW-0067">ATP-binding</keyword>
<evidence type="ECO:0000256" key="11">
    <source>
        <dbReference type="ARBA" id="ARBA00023102"/>
    </source>
</evidence>
<dbReference type="Proteomes" id="UP001221413">
    <property type="component" value="Unassembled WGS sequence"/>
</dbReference>
<dbReference type="InterPro" id="IPR004013">
    <property type="entry name" value="PHP_dom"/>
</dbReference>
<dbReference type="Pfam" id="PF00133">
    <property type="entry name" value="tRNA-synt_1"/>
    <property type="match status" value="2"/>
</dbReference>
<dbReference type="GO" id="GO:0004401">
    <property type="term" value="F:histidinol-phosphatase activity"/>
    <property type="evidence" value="ECO:0007669"/>
    <property type="project" value="UniProtKB-EC"/>
</dbReference>
<dbReference type="GO" id="GO:0005524">
    <property type="term" value="F:ATP binding"/>
    <property type="evidence" value="ECO:0007669"/>
    <property type="project" value="UniProtKB-KW"/>
</dbReference>
<comment type="catalytic activity">
    <reaction evidence="15">
        <text>L-histidinol phosphate + H2O = L-histidinol + phosphate</text>
        <dbReference type="Rhea" id="RHEA:14465"/>
        <dbReference type="ChEBI" id="CHEBI:15377"/>
        <dbReference type="ChEBI" id="CHEBI:43474"/>
        <dbReference type="ChEBI" id="CHEBI:57699"/>
        <dbReference type="ChEBI" id="CHEBI:57980"/>
        <dbReference type="EC" id="3.1.3.15"/>
    </reaction>
</comment>
<feature type="domain" description="Aminoacyl-tRNA synthetase class Ia" evidence="17">
    <location>
        <begin position="927"/>
        <end position="1497"/>
    </location>
</feature>
<dbReference type="PANTHER" id="PTHR45794:SF1">
    <property type="entry name" value="LEUCINE--TRNA LIGASE, CYTOPLASMIC"/>
    <property type="match status" value="1"/>
</dbReference>
<dbReference type="FunFam" id="3.90.740.10:FF:000001">
    <property type="entry name" value="Leucine--tRNA ligase, cytoplasmic"/>
    <property type="match status" value="1"/>
</dbReference>
<keyword evidence="10" id="KW-0648">Protein biosynthesis</keyword>
<comment type="catalytic activity">
    <reaction evidence="14">
        <text>tRNA(Leu) + L-leucine + ATP = L-leucyl-tRNA(Leu) + AMP + diphosphate</text>
        <dbReference type="Rhea" id="RHEA:11688"/>
        <dbReference type="Rhea" id="RHEA-COMP:9613"/>
        <dbReference type="Rhea" id="RHEA-COMP:9622"/>
        <dbReference type="ChEBI" id="CHEBI:30616"/>
        <dbReference type="ChEBI" id="CHEBI:33019"/>
        <dbReference type="ChEBI" id="CHEBI:57427"/>
        <dbReference type="ChEBI" id="CHEBI:78442"/>
        <dbReference type="ChEBI" id="CHEBI:78494"/>
        <dbReference type="ChEBI" id="CHEBI:456215"/>
        <dbReference type="EC" id="6.1.1.4"/>
    </reaction>
</comment>
<dbReference type="SUPFAM" id="SSF47323">
    <property type="entry name" value="Anticodon-binding domain of a subclass of class I aminoacyl-tRNA synthetases"/>
    <property type="match status" value="1"/>
</dbReference>
<keyword evidence="12" id="KW-0030">Aminoacyl-tRNA synthetase</keyword>
<gene>
    <name evidence="21" type="ORF">Dda_4314</name>
</gene>
<evidence type="ECO:0000256" key="4">
    <source>
        <dbReference type="ARBA" id="ARBA00013085"/>
    </source>
</evidence>
<comment type="caution">
    <text evidence="21">The sequence shown here is derived from an EMBL/GenBank/DDBJ whole genome shotgun (WGS) entry which is preliminary data.</text>
</comment>
<dbReference type="InterPro" id="IPR016195">
    <property type="entry name" value="Pol/histidinol_Pase-like"/>
</dbReference>
<evidence type="ECO:0000256" key="10">
    <source>
        <dbReference type="ARBA" id="ARBA00022917"/>
    </source>
</evidence>
<dbReference type="Gene3D" id="1.10.730.10">
    <property type="entry name" value="Isoleucyl-tRNA Synthetase, Domain 1"/>
    <property type="match status" value="1"/>
</dbReference>
<dbReference type="CDD" id="cd07959">
    <property type="entry name" value="Anticodon_Ia_Leu_AEc"/>
    <property type="match status" value="1"/>
</dbReference>
<comment type="similarity">
    <text evidence="2">Belongs to the class-I aminoacyl-tRNA synthetase family.</text>
</comment>
<organism evidence="21 22">
    <name type="scientific">Drechslerella dactyloides</name>
    <name type="common">Nematode-trapping fungus</name>
    <name type="synonym">Arthrobotrys dactyloides</name>
    <dbReference type="NCBI Taxonomy" id="74499"/>
    <lineage>
        <taxon>Eukaryota</taxon>
        <taxon>Fungi</taxon>
        <taxon>Dikarya</taxon>
        <taxon>Ascomycota</taxon>
        <taxon>Pezizomycotina</taxon>
        <taxon>Orbiliomycetes</taxon>
        <taxon>Orbiliales</taxon>
        <taxon>Orbiliaceae</taxon>
        <taxon>Drechslerella</taxon>
    </lineage>
</organism>
<evidence type="ECO:0000259" key="17">
    <source>
        <dbReference type="Pfam" id="PF00133"/>
    </source>
</evidence>
<dbReference type="Pfam" id="PF08264">
    <property type="entry name" value="Anticodon_1"/>
    <property type="match status" value="1"/>
</dbReference>
<dbReference type="EC" id="3.1.3.15" evidence="4"/>
<proteinExistence type="inferred from homology"/>
<dbReference type="Gene3D" id="3.20.20.140">
    <property type="entry name" value="Metal-dependent hydrolases"/>
    <property type="match status" value="1"/>
</dbReference>
<feature type="domain" description="Leucine--tRNA ligase RagD-binding" evidence="20">
    <location>
        <begin position="1689"/>
        <end position="1743"/>
    </location>
</feature>